<keyword evidence="2" id="KW-0732">Signal</keyword>
<keyword evidence="5" id="KW-1185">Reference proteome</keyword>
<dbReference type="GO" id="GO:0071966">
    <property type="term" value="P:fungal-type cell wall polysaccharide metabolic process"/>
    <property type="evidence" value="ECO:0007669"/>
    <property type="project" value="TreeGrafter"/>
</dbReference>
<sequence length="433" mass="46401">MRLTRIISATLATSLVHAAVPGRYDVRKRDTYMVQENVLITEQVKVIQQPDGTKVTGQSVPIATSISDTAPVQVFNAEDQKNPQLPAAAPEVSETPTISKPKLDQLGVSDDQNKESKMLQSSNEANPVAVSDTLEKEMPEDAVSNPDPKPALPQLSEQPNLPLSTSPVASPLEGEQETRLREGNPNEQAAGDSRIPSKAVASKKAKRGIAYNDIAKLSAFTSSSKVSWAYNWGSTTPAIPNNVEFVPMLWGTGSHAAGWKENADKAIASGSTHLLAFNEPDLGEQSSLSVGDAAAGYQNLMQPYAGKAKLGSPAVTNGGSPMGLTYLQNFITACSGCTIDFIAIHWYNGGSADDFKNYVTKAHIAGGGRPVWITEFEGPGDAQQQQKFLKEVLPWLDNQDYVERYAYFMASDGNLISSGTSPSAVGQAYAFDY</sequence>
<name>A0A420HEN8_9PEZI</name>
<feature type="signal peptide" evidence="2">
    <location>
        <begin position="1"/>
        <end position="18"/>
    </location>
</feature>
<dbReference type="GO" id="GO:0009277">
    <property type="term" value="C:fungal-type cell wall"/>
    <property type="evidence" value="ECO:0007669"/>
    <property type="project" value="TreeGrafter"/>
</dbReference>
<dbReference type="InterPro" id="IPR053183">
    <property type="entry name" value="ASL1"/>
</dbReference>
<dbReference type="EMBL" id="MCBQ01019996">
    <property type="protein sequence ID" value="RKF55891.1"/>
    <property type="molecule type" value="Genomic_DNA"/>
</dbReference>
<dbReference type="STRING" id="62708.A0A420HEN8"/>
<dbReference type="PANTHER" id="PTHR34154:SF10">
    <property type="entry name" value="ASL1-LIKE GLYCOSYL HYDROLASE CATALYTIC DOMAIN-CONTAINING PROTEIN"/>
    <property type="match status" value="1"/>
</dbReference>
<reference evidence="4 5" key="1">
    <citation type="journal article" date="2018" name="BMC Genomics">
        <title>Comparative genome analyses reveal sequence features reflecting distinct modes of host-adaptation between dicot and monocot powdery mildew.</title>
        <authorList>
            <person name="Wu Y."/>
            <person name="Ma X."/>
            <person name="Pan Z."/>
            <person name="Kale S.D."/>
            <person name="Song Y."/>
            <person name="King H."/>
            <person name="Zhang Q."/>
            <person name="Presley C."/>
            <person name="Deng X."/>
            <person name="Wei C.I."/>
            <person name="Xiao S."/>
        </authorList>
    </citation>
    <scope>NUCLEOTIDE SEQUENCE [LARGE SCALE GENOMIC DNA]</scope>
    <source>
        <strain evidence="4">UMSG3</strain>
    </source>
</reference>
<dbReference type="InterPro" id="IPR017853">
    <property type="entry name" value="GH"/>
</dbReference>
<gene>
    <name evidence="4" type="ORF">GcM3_199025</name>
</gene>
<accession>A0A420HEN8</accession>
<dbReference type="Gene3D" id="3.20.20.80">
    <property type="entry name" value="Glycosidases"/>
    <property type="match status" value="1"/>
</dbReference>
<feature type="domain" description="Asl1-like glycosyl hydrolase catalytic" evidence="3">
    <location>
        <begin position="208"/>
        <end position="429"/>
    </location>
</feature>
<feature type="region of interest" description="Disordered" evidence="1">
    <location>
        <begin position="82"/>
        <end position="202"/>
    </location>
</feature>
<dbReference type="Proteomes" id="UP000283383">
    <property type="component" value="Unassembled WGS sequence"/>
</dbReference>
<evidence type="ECO:0000313" key="5">
    <source>
        <dbReference type="Proteomes" id="UP000283383"/>
    </source>
</evidence>
<feature type="chain" id="PRO_5019258571" evidence="2">
    <location>
        <begin position="19"/>
        <end position="433"/>
    </location>
</feature>
<comment type="caution">
    <text evidence="4">The sequence shown here is derived from an EMBL/GenBank/DDBJ whole genome shotgun (WGS) entry which is preliminary data.</text>
</comment>
<dbReference type="AlphaFoldDB" id="A0A420HEN8"/>
<evidence type="ECO:0000256" key="2">
    <source>
        <dbReference type="SAM" id="SignalP"/>
    </source>
</evidence>
<dbReference type="Pfam" id="PF11790">
    <property type="entry name" value="Glyco_hydro_cc"/>
    <property type="match status" value="1"/>
</dbReference>
<proteinExistence type="predicted"/>
<protein>
    <submittedName>
        <fullName evidence="4">Alkali-sensitive linkage protein 1</fullName>
    </submittedName>
</protein>
<dbReference type="SUPFAM" id="SSF51445">
    <property type="entry name" value="(Trans)glycosidases"/>
    <property type="match status" value="1"/>
</dbReference>
<evidence type="ECO:0000313" key="4">
    <source>
        <dbReference type="EMBL" id="RKF55891.1"/>
    </source>
</evidence>
<dbReference type="PANTHER" id="PTHR34154">
    <property type="entry name" value="ALKALI-SENSITIVE LINKAGE PROTEIN 1"/>
    <property type="match status" value="1"/>
</dbReference>
<evidence type="ECO:0000259" key="3">
    <source>
        <dbReference type="Pfam" id="PF11790"/>
    </source>
</evidence>
<organism evidence="4 5">
    <name type="scientific">Golovinomyces cichoracearum</name>
    <dbReference type="NCBI Taxonomy" id="62708"/>
    <lineage>
        <taxon>Eukaryota</taxon>
        <taxon>Fungi</taxon>
        <taxon>Dikarya</taxon>
        <taxon>Ascomycota</taxon>
        <taxon>Pezizomycotina</taxon>
        <taxon>Leotiomycetes</taxon>
        <taxon>Erysiphales</taxon>
        <taxon>Erysiphaceae</taxon>
        <taxon>Golovinomyces</taxon>
    </lineage>
</organism>
<dbReference type="InterPro" id="IPR024655">
    <property type="entry name" value="Asl1_glyco_hydro_catalytic"/>
</dbReference>
<feature type="compositionally biased region" description="Polar residues" evidence="1">
    <location>
        <begin position="155"/>
        <end position="168"/>
    </location>
</feature>
<evidence type="ECO:0000256" key="1">
    <source>
        <dbReference type="SAM" id="MobiDB-lite"/>
    </source>
</evidence>